<feature type="region of interest" description="Disordered" evidence="7">
    <location>
        <begin position="472"/>
        <end position="499"/>
    </location>
</feature>
<dbReference type="InterPro" id="IPR020846">
    <property type="entry name" value="MFS_dom"/>
</dbReference>
<evidence type="ECO:0000256" key="4">
    <source>
        <dbReference type="ARBA" id="ARBA00022692"/>
    </source>
</evidence>
<dbReference type="Gene3D" id="1.20.1250.20">
    <property type="entry name" value="MFS general substrate transporter like domains"/>
    <property type="match status" value="1"/>
</dbReference>
<feature type="transmembrane region" description="Helical" evidence="8">
    <location>
        <begin position="83"/>
        <end position="101"/>
    </location>
</feature>
<evidence type="ECO:0000256" key="2">
    <source>
        <dbReference type="ARBA" id="ARBA00022448"/>
    </source>
</evidence>
<feature type="transmembrane region" description="Helical" evidence="8">
    <location>
        <begin position="237"/>
        <end position="254"/>
    </location>
</feature>
<dbReference type="STRING" id="656024.FsymDg_2626"/>
<feature type="transmembrane region" description="Helical" evidence="8">
    <location>
        <begin position="142"/>
        <end position="161"/>
    </location>
</feature>
<dbReference type="InterPro" id="IPR011701">
    <property type="entry name" value="MFS"/>
</dbReference>
<dbReference type="eggNOG" id="COG0477">
    <property type="taxonomic scope" value="Bacteria"/>
</dbReference>
<dbReference type="HOGENOM" id="CLU_000960_28_2_11"/>
<dbReference type="Gene3D" id="1.20.1720.10">
    <property type="entry name" value="Multidrug resistance protein D"/>
    <property type="match status" value="1"/>
</dbReference>
<comment type="subcellular location">
    <subcellularLocation>
        <location evidence="1">Cell membrane</location>
        <topology evidence="1">Multi-pass membrane protein</topology>
    </subcellularLocation>
</comment>
<sequence>MTVPAAPGLPYQRARLTLALLAFAQFIVAVDYNIVYVALPDIGVELGFTSQSIQWVVSAYAVAFGGLLLLGGRASDRLGARRVFTVALFVYGLSSLAGGLASTPGVLVTARTVQGIGGALLFPAILKLINTIYEEGTERTQALAVWSVAASGGLAAGALLGGLLTDWFGWESVFFVNVPLTAVALLGVSRLLPADPPRAHGLKGFDLPGALIATAGVALVVFGLASGSEVGWTATRTTSSIIVGAVLLAGFVLVELRTRDPLAPPRLFRQRTLVIAMLAVLLLVGSLAGEYYLFTTYLQNVLDFSPLQAGLAFLPLTVISMVGGAAAVTLLTRYGLRTTMAAGLFVGGVGIAVVTAGVSVDGSYPALLPGLLLWGIGGGVAFTAVFVAASAGVAPAEQGVANALASTFQQIGTALGLAVIVAVVTARPHGPASLDATATGVVDALRVGGWVSAAICAAGTVVALALARTPRPAGQPAAQPAGQPASAPGEPADPQHQPV</sequence>
<feature type="transmembrane region" description="Helical" evidence="8">
    <location>
        <begin position="113"/>
        <end position="130"/>
    </location>
</feature>
<keyword evidence="3" id="KW-1003">Cell membrane</keyword>
<dbReference type="PANTHER" id="PTHR42718">
    <property type="entry name" value="MAJOR FACILITATOR SUPERFAMILY MULTIDRUG TRANSPORTER MFSC"/>
    <property type="match status" value="1"/>
</dbReference>
<feature type="transmembrane region" description="Helical" evidence="8">
    <location>
        <begin position="408"/>
        <end position="427"/>
    </location>
</feature>
<evidence type="ECO:0000256" key="3">
    <source>
        <dbReference type="ARBA" id="ARBA00022475"/>
    </source>
</evidence>
<evidence type="ECO:0000313" key="10">
    <source>
        <dbReference type="EMBL" id="AEH09982.1"/>
    </source>
</evidence>
<feature type="transmembrane region" description="Helical" evidence="8">
    <location>
        <begin position="173"/>
        <end position="192"/>
    </location>
</feature>
<dbReference type="InterPro" id="IPR036259">
    <property type="entry name" value="MFS_trans_sf"/>
</dbReference>
<dbReference type="CDD" id="cd17321">
    <property type="entry name" value="MFS_MMR_MDR_like"/>
    <property type="match status" value="1"/>
</dbReference>
<feature type="transmembrane region" description="Helical" evidence="8">
    <location>
        <begin position="204"/>
        <end position="225"/>
    </location>
</feature>
<dbReference type="KEGG" id="fsy:FsymDg_2626"/>
<dbReference type="AlphaFoldDB" id="F8B366"/>
<accession>F8B366</accession>
<proteinExistence type="predicted"/>
<dbReference type="Pfam" id="PF07690">
    <property type="entry name" value="MFS_1"/>
    <property type="match status" value="1"/>
</dbReference>
<dbReference type="Proteomes" id="UP000001549">
    <property type="component" value="Chromosome"/>
</dbReference>
<keyword evidence="11" id="KW-1185">Reference proteome</keyword>
<feature type="transmembrane region" description="Helical" evidence="8">
    <location>
        <begin position="340"/>
        <end position="360"/>
    </location>
</feature>
<keyword evidence="2" id="KW-0813">Transport</keyword>
<feature type="compositionally biased region" description="Low complexity" evidence="7">
    <location>
        <begin position="472"/>
        <end position="492"/>
    </location>
</feature>
<protein>
    <submittedName>
        <fullName evidence="10">Major facilitator superfamily MFS_1</fullName>
    </submittedName>
</protein>
<feature type="transmembrane region" description="Helical" evidence="8">
    <location>
        <begin position="372"/>
        <end position="396"/>
    </location>
</feature>
<dbReference type="GO" id="GO:0022857">
    <property type="term" value="F:transmembrane transporter activity"/>
    <property type="evidence" value="ECO:0007669"/>
    <property type="project" value="InterPro"/>
</dbReference>
<dbReference type="GO" id="GO:0005886">
    <property type="term" value="C:plasma membrane"/>
    <property type="evidence" value="ECO:0007669"/>
    <property type="project" value="UniProtKB-SubCell"/>
</dbReference>
<feature type="transmembrane region" description="Helical" evidence="8">
    <location>
        <begin position="53"/>
        <end position="71"/>
    </location>
</feature>
<evidence type="ECO:0000256" key="8">
    <source>
        <dbReference type="SAM" id="Phobius"/>
    </source>
</evidence>
<dbReference type="PANTHER" id="PTHR42718:SF46">
    <property type="entry name" value="BLR6921 PROTEIN"/>
    <property type="match status" value="1"/>
</dbReference>
<reference evidence="10 11" key="1">
    <citation type="submission" date="2011-05" db="EMBL/GenBank/DDBJ databases">
        <title>Complete sequence of chromosome of Frankia symbiont of Datisca glomerata.</title>
        <authorList>
            <consortium name="US DOE Joint Genome Institute"/>
            <person name="Lucas S."/>
            <person name="Han J."/>
            <person name="Lapidus A."/>
            <person name="Cheng J.-F."/>
            <person name="Goodwin L."/>
            <person name="Pitluck S."/>
            <person name="Peters L."/>
            <person name="Mikhailova N."/>
            <person name="Chertkov O."/>
            <person name="Teshima H."/>
            <person name="Han C."/>
            <person name="Tapia R."/>
            <person name="Land M."/>
            <person name="Hauser L."/>
            <person name="Kyrpides N."/>
            <person name="Ivanova N."/>
            <person name="Pagani I."/>
            <person name="Berry A."/>
            <person name="Pawlowski K."/>
            <person name="Persson T."/>
            <person name="Vanden Heuvel B."/>
            <person name="Benson D."/>
            <person name="Woyke T."/>
        </authorList>
    </citation>
    <scope>NUCLEOTIDE SEQUENCE [LARGE SCALE GENOMIC DNA]</scope>
    <source>
        <strain evidence="11">4085684</strain>
    </source>
</reference>
<name>F8B366_9ACTN</name>
<evidence type="ECO:0000256" key="1">
    <source>
        <dbReference type="ARBA" id="ARBA00004651"/>
    </source>
</evidence>
<feature type="domain" description="Major facilitator superfamily (MFS) profile" evidence="9">
    <location>
        <begin position="17"/>
        <end position="471"/>
    </location>
</feature>
<feature type="transmembrane region" description="Helical" evidence="8">
    <location>
        <begin position="274"/>
        <end position="294"/>
    </location>
</feature>
<feature type="transmembrane region" description="Helical" evidence="8">
    <location>
        <begin position="447"/>
        <end position="467"/>
    </location>
</feature>
<dbReference type="PROSITE" id="PS50850">
    <property type="entry name" value="MFS"/>
    <property type="match status" value="1"/>
</dbReference>
<evidence type="ECO:0000313" key="11">
    <source>
        <dbReference type="Proteomes" id="UP000001549"/>
    </source>
</evidence>
<evidence type="ECO:0000256" key="5">
    <source>
        <dbReference type="ARBA" id="ARBA00022989"/>
    </source>
</evidence>
<feature type="transmembrane region" description="Helical" evidence="8">
    <location>
        <begin position="306"/>
        <end position="328"/>
    </location>
</feature>
<evidence type="ECO:0000259" key="9">
    <source>
        <dbReference type="PROSITE" id="PS50850"/>
    </source>
</evidence>
<organism evidence="10 11">
    <name type="scientific">Candidatus Protofrankia datiscae</name>
    <dbReference type="NCBI Taxonomy" id="2716812"/>
    <lineage>
        <taxon>Bacteria</taxon>
        <taxon>Bacillati</taxon>
        <taxon>Actinomycetota</taxon>
        <taxon>Actinomycetes</taxon>
        <taxon>Frankiales</taxon>
        <taxon>Frankiaceae</taxon>
        <taxon>Protofrankia</taxon>
    </lineage>
</organism>
<keyword evidence="5 8" id="KW-1133">Transmembrane helix</keyword>
<keyword evidence="4 8" id="KW-0812">Transmembrane</keyword>
<dbReference type="RefSeq" id="WP_013873900.1">
    <property type="nucleotide sequence ID" value="NC_015656.1"/>
</dbReference>
<keyword evidence="6 8" id="KW-0472">Membrane</keyword>
<dbReference type="EMBL" id="CP002801">
    <property type="protein sequence ID" value="AEH09982.1"/>
    <property type="molecule type" value="Genomic_DNA"/>
</dbReference>
<evidence type="ECO:0000256" key="7">
    <source>
        <dbReference type="SAM" id="MobiDB-lite"/>
    </source>
</evidence>
<gene>
    <name evidence="10" type="ordered locus">FsymDg_2626</name>
</gene>
<dbReference type="SUPFAM" id="SSF103473">
    <property type="entry name" value="MFS general substrate transporter"/>
    <property type="match status" value="1"/>
</dbReference>
<evidence type="ECO:0000256" key="6">
    <source>
        <dbReference type="ARBA" id="ARBA00023136"/>
    </source>
</evidence>